<name>A0A1A6AHI7_9TREE</name>
<reference evidence="8" key="1">
    <citation type="submission" date="2013-07" db="EMBL/GenBank/DDBJ databases">
        <title>The Genome Sequence of Cryptococcus dejecticola CBS10117.</title>
        <authorList>
            <consortium name="The Broad Institute Genome Sequencing Platform"/>
            <person name="Cuomo C."/>
            <person name="Litvintseva A."/>
            <person name="Chen Y."/>
            <person name="Heitman J."/>
            <person name="Sun S."/>
            <person name="Springer D."/>
            <person name="Dromer F."/>
            <person name="Young S.K."/>
            <person name="Zeng Q."/>
            <person name="Gargeya S."/>
            <person name="Fitzgerald M."/>
            <person name="Abouelleil A."/>
            <person name="Alvarado L."/>
            <person name="Berlin A.M."/>
            <person name="Chapman S.B."/>
            <person name="Dewar J."/>
            <person name="Goldberg J."/>
            <person name="Griggs A."/>
            <person name="Gujja S."/>
            <person name="Hansen M."/>
            <person name="Howarth C."/>
            <person name="Imamovic A."/>
            <person name="Larimer J."/>
            <person name="McCowan C."/>
            <person name="Murphy C."/>
            <person name="Pearson M."/>
            <person name="Priest M."/>
            <person name="Roberts A."/>
            <person name="Saif S."/>
            <person name="Shea T."/>
            <person name="Sykes S."/>
            <person name="Wortman J."/>
            <person name="Nusbaum C."/>
            <person name="Birren B."/>
        </authorList>
    </citation>
    <scope>NUCLEOTIDE SEQUENCE [LARGE SCALE GENOMIC DNA]</scope>
    <source>
        <strain evidence="8">CBS 10117</strain>
    </source>
</reference>
<sequence length="304" mass="33567">MTRTIKLADGKAIPALQWGNGSGGLNGKHDPALQYGITALKTGVKAIDTAELYKTEIATGEAIKQVGAKKEDIWVTTKSKYIPTTAENLKANVQERISNLTFKPDLLLVHNPFVPEEGKIAEFWTLLEDLVLDGTLEGVSLGVSNYRPQDLKAVLDVARIKPVINQLEYHPYVLSHLQPVLDIHAQHGIVTEAYGPLTPLLRHPTGGPIKPILERIAARLTKELGKDVDAASVLLLWTINKGIVTVTTSTNPKNIEKIVSIEGLPDLSPEEVKEIEETGRKIYFRHYKEHMTKDFPEPDLPSDL</sequence>
<feature type="binding site" evidence="5">
    <location>
        <position position="110"/>
    </location>
    <ligand>
        <name>substrate</name>
    </ligand>
</feature>
<dbReference type="InterPro" id="IPR023210">
    <property type="entry name" value="NADP_OxRdtase_dom"/>
</dbReference>
<dbReference type="PANTHER" id="PTHR43827:SF3">
    <property type="entry name" value="NADP-DEPENDENT OXIDOREDUCTASE DOMAIN-CONTAINING PROTEIN"/>
    <property type="match status" value="1"/>
</dbReference>
<evidence type="ECO:0000256" key="2">
    <source>
        <dbReference type="ARBA" id="ARBA00022857"/>
    </source>
</evidence>
<gene>
    <name evidence="8" type="ORF">I303_01305</name>
</gene>
<evidence type="ECO:0000256" key="5">
    <source>
        <dbReference type="PIRSR" id="PIRSR000097-2"/>
    </source>
</evidence>
<evidence type="ECO:0000256" key="1">
    <source>
        <dbReference type="ARBA" id="ARBA00007905"/>
    </source>
</evidence>
<dbReference type="SUPFAM" id="SSF51430">
    <property type="entry name" value="NAD(P)-linked oxidoreductase"/>
    <property type="match status" value="1"/>
</dbReference>
<keyword evidence="3" id="KW-0560">Oxidoreductase</keyword>
<dbReference type="PANTHER" id="PTHR43827">
    <property type="entry name" value="2,5-DIKETO-D-GLUCONIC ACID REDUCTASE"/>
    <property type="match status" value="1"/>
</dbReference>
<organism evidence="8">
    <name type="scientific">Kwoniella dejecticola CBS 10117</name>
    <dbReference type="NCBI Taxonomy" id="1296121"/>
    <lineage>
        <taxon>Eukaryota</taxon>
        <taxon>Fungi</taxon>
        <taxon>Dikarya</taxon>
        <taxon>Basidiomycota</taxon>
        <taxon>Agaricomycotina</taxon>
        <taxon>Tremellomycetes</taxon>
        <taxon>Tremellales</taxon>
        <taxon>Cryptococcaceae</taxon>
        <taxon>Kwoniella</taxon>
    </lineage>
</organism>
<evidence type="ECO:0000256" key="6">
    <source>
        <dbReference type="PIRSR" id="PIRSR000097-3"/>
    </source>
</evidence>
<dbReference type="VEuPathDB" id="FungiDB:I303_01305"/>
<comment type="similarity">
    <text evidence="1">Belongs to the aldo/keto reductase family.</text>
</comment>
<evidence type="ECO:0000256" key="4">
    <source>
        <dbReference type="PIRSR" id="PIRSR000097-1"/>
    </source>
</evidence>
<keyword evidence="2" id="KW-0521">NADP</keyword>
<dbReference type="PIRSF" id="PIRSF000097">
    <property type="entry name" value="AKR"/>
    <property type="match status" value="1"/>
</dbReference>
<dbReference type="AlphaFoldDB" id="A0A1A6AHI7"/>
<feature type="site" description="Lowers pKa of active site Tyr" evidence="6">
    <location>
        <position position="78"/>
    </location>
</feature>
<accession>A0A1A6AHI7</accession>
<feature type="domain" description="NADP-dependent oxidoreductase" evidence="7">
    <location>
        <begin position="38"/>
        <end position="277"/>
    </location>
</feature>
<evidence type="ECO:0000256" key="3">
    <source>
        <dbReference type="ARBA" id="ARBA00023002"/>
    </source>
</evidence>
<evidence type="ECO:0000259" key="7">
    <source>
        <dbReference type="Pfam" id="PF00248"/>
    </source>
</evidence>
<evidence type="ECO:0000313" key="8">
    <source>
        <dbReference type="EMBL" id="OBR89478.1"/>
    </source>
</evidence>
<dbReference type="GO" id="GO:0016616">
    <property type="term" value="F:oxidoreductase activity, acting on the CH-OH group of donors, NAD or NADP as acceptor"/>
    <property type="evidence" value="ECO:0007669"/>
    <property type="project" value="UniProtKB-ARBA"/>
</dbReference>
<feature type="active site" description="Proton donor" evidence="4">
    <location>
        <position position="53"/>
    </location>
</feature>
<dbReference type="InterPro" id="IPR020471">
    <property type="entry name" value="AKR"/>
</dbReference>
<dbReference type="EMBL" id="KI894027">
    <property type="protein sequence ID" value="OBR89478.1"/>
    <property type="molecule type" value="Genomic_DNA"/>
</dbReference>
<dbReference type="OrthoDB" id="416253at2759"/>
<dbReference type="InterPro" id="IPR036812">
    <property type="entry name" value="NAD(P)_OxRdtase_dom_sf"/>
</dbReference>
<dbReference type="STRING" id="1296121.A0A1A6AHI7"/>
<protein>
    <submittedName>
        <fullName evidence="8">Aldose reductase</fullName>
    </submittedName>
</protein>
<dbReference type="Pfam" id="PF00248">
    <property type="entry name" value="Aldo_ket_red"/>
    <property type="match status" value="1"/>
</dbReference>
<proteinExistence type="inferred from homology"/>
<dbReference type="Gene3D" id="3.20.20.100">
    <property type="entry name" value="NADP-dependent oxidoreductase domain"/>
    <property type="match status" value="1"/>
</dbReference>